<organism evidence="1 2">
    <name type="scientific">Massilia antarctica</name>
    <dbReference type="NCBI Taxonomy" id="2765360"/>
    <lineage>
        <taxon>Bacteria</taxon>
        <taxon>Pseudomonadati</taxon>
        <taxon>Pseudomonadota</taxon>
        <taxon>Betaproteobacteria</taxon>
        <taxon>Burkholderiales</taxon>
        <taxon>Oxalobacteraceae</taxon>
        <taxon>Telluria group</taxon>
        <taxon>Massilia</taxon>
    </lineage>
</organism>
<dbReference type="EMBL" id="CP065053">
    <property type="protein sequence ID" value="QPI50385.1"/>
    <property type="molecule type" value="Genomic_DNA"/>
</dbReference>
<keyword evidence="2" id="KW-1185">Reference proteome</keyword>
<gene>
    <name evidence="1" type="ORF">IV454_01765</name>
</gene>
<evidence type="ECO:0000313" key="2">
    <source>
        <dbReference type="Proteomes" id="UP000662888"/>
    </source>
</evidence>
<reference evidence="1 2" key="1">
    <citation type="submission" date="2020-11" db="EMBL/GenBank/DDBJ databases">
        <authorList>
            <person name="Sun Q."/>
        </authorList>
    </citation>
    <scope>NUCLEOTIDE SEQUENCE [LARGE SCALE GENOMIC DNA]</scope>
    <source>
        <strain evidence="1 2">P8398</strain>
    </source>
</reference>
<protein>
    <submittedName>
        <fullName evidence="1">Uncharacterized protein</fullName>
    </submittedName>
</protein>
<dbReference type="Proteomes" id="UP000662888">
    <property type="component" value="Chromosome"/>
</dbReference>
<evidence type="ECO:0000313" key="1">
    <source>
        <dbReference type="EMBL" id="QPI50385.1"/>
    </source>
</evidence>
<sequence>MSGSSKKVVLLFALIALIGVGAVLYHKHHESVQASASAAARAAPAARPAAQMARTKEQAIDALMALPELKAWSAHIAKVSGGSAHGALLDDDGATKLVHGKSYWSLSFVENSQEAAHRWETFLVATQGDEILVDDMNDDRQLTLAQWRADMRPMDRIAKKAAPETAPAPAP</sequence>
<dbReference type="RefSeq" id="WP_206089931.1">
    <property type="nucleotide sequence ID" value="NZ_CP065053.1"/>
</dbReference>
<accession>A0AA48WD06</accession>
<name>A0AA48WD06_9BURK</name>
<proteinExistence type="predicted"/>